<keyword evidence="3" id="KW-1185">Reference proteome</keyword>
<evidence type="ECO:0000313" key="2">
    <source>
        <dbReference type="EMBL" id="GAA93567.1"/>
    </source>
</evidence>
<proteinExistence type="predicted"/>
<accession>G7DSK7</accession>
<dbReference type="HOGENOM" id="CLU_3032887_0_0_1"/>
<comment type="caution">
    <text evidence="2">The sequence shown here is derived from an EMBL/GenBank/DDBJ whole genome shotgun (WGS) entry which is preliminary data.</text>
</comment>
<protein>
    <recommendedName>
        <fullName evidence="4">CBM1 domain-containing protein</fullName>
    </recommendedName>
</protein>
<dbReference type="Proteomes" id="UP000009131">
    <property type="component" value="Unassembled WGS sequence"/>
</dbReference>
<name>G7DSK7_MIXOS</name>
<reference evidence="2 3" key="1">
    <citation type="journal article" date="2011" name="J. Gen. Appl. Microbiol.">
        <title>Draft genome sequencing of the enigmatic basidiomycete Mixia osmundae.</title>
        <authorList>
            <person name="Nishida H."/>
            <person name="Nagatsuka Y."/>
            <person name="Sugiyama J."/>
        </authorList>
    </citation>
    <scope>NUCLEOTIDE SEQUENCE [LARGE SCALE GENOMIC DNA]</scope>
    <source>
        <strain evidence="3">CBS 9802 / IAM 14324 / JCM 22182 / KY 12970</strain>
    </source>
</reference>
<feature type="signal peptide" evidence="1">
    <location>
        <begin position="1"/>
        <end position="22"/>
    </location>
</feature>
<dbReference type="RefSeq" id="XP_014566527.1">
    <property type="nucleotide sequence ID" value="XM_014711041.1"/>
</dbReference>
<evidence type="ECO:0000313" key="3">
    <source>
        <dbReference type="Proteomes" id="UP000009131"/>
    </source>
</evidence>
<gene>
    <name evidence="2" type="primary">Mo00211</name>
    <name evidence="2" type="ORF">E5Q_00211</name>
</gene>
<dbReference type="EMBL" id="BABT02000007">
    <property type="protein sequence ID" value="GAA93567.1"/>
    <property type="molecule type" value="Genomic_DNA"/>
</dbReference>
<evidence type="ECO:0000256" key="1">
    <source>
        <dbReference type="SAM" id="SignalP"/>
    </source>
</evidence>
<reference evidence="2 3" key="2">
    <citation type="journal article" date="2012" name="Open Biol.">
        <title>Characteristics of nucleosomes and linker DNA regions on the genome of the basidiomycete Mixia osmundae revealed by mono- and dinucleosome mapping.</title>
        <authorList>
            <person name="Nishida H."/>
            <person name="Kondo S."/>
            <person name="Matsumoto T."/>
            <person name="Suzuki Y."/>
            <person name="Yoshikawa H."/>
            <person name="Taylor T.D."/>
            <person name="Sugiyama J."/>
        </authorList>
    </citation>
    <scope>NUCLEOTIDE SEQUENCE [LARGE SCALE GENOMIC DNA]</scope>
    <source>
        <strain evidence="3">CBS 9802 / IAM 14324 / JCM 22182 / KY 12970</strain>
    </source>
</reference>
<organism evidence="2 3">
    <name type="scientific">Mixia osmundae (strain CBS 9802 / IAM 14324 / JCM 22182 / KY 12970)</name>
    <dbReference type="NCBI Taxonomy" id="764103"/>
    <lineage>
        <taxon>Eukaryota</taxon>
        <taxon>Fungi</taxon>
        <taxon>Dikarya</taxon>
        <taxon>Basidiomycota</taxon>
        <taxon>Pucciniomycotina</taxon>
        <taxon>Mixiomycetes</taxon>
        <taxon>Mixiales</taxon>
        <taxon>Mixiaceae</taxon>
        <taxon>Mixia</taxon>
    </lineage>
</organism>
<dbReference type="AlphaFoldDB" id="G7DSK7"/>
<sequence length="55" mass="5956">MRFVDCSVLASLVLAQIMVVHAAHCEDNKTSETCSASMGCVWFLQYPAGGHCVTH</sequence>
<evidence type="ECO:0008006" key="4">
    <source>
        <dbReference type="Google" id="ProtNLM"/>
    </source>
</evidence>
<feature type="chain" id="PRO_5009955491" description="CBM1 domain-containing protein" evidence="1">
    <location>
        <begin position="23"/>
        <end position="55"/>
    </location>
</feature>
<keyword evidence="1" id="KW-0732">Signal</keyword>
<dbReference type="InParanoid" id="G7DSK7"/>